<keyword evidence="10" id="KW-1185">Reference proteome</keyword>
<evidence type="ECO:0000256" key="5">
    <source>
        <dbReference type="ARBA" id="ARBA00022989"/>
    </source>
</evidence>
<dbReference type="PANTHER" id="PTHR14969">
    <property type="entry name" value="SPHINGOSINE-1-PHOSPHATE PHOSPHOHYDROLASE"/>
    <property type="match status" value="1"/>
</dbReference>
<dbReference type="InterPro" id="IPR036938">
    <property type="entry name" value="PAP2/HPO_sf"/>
</dbReference>
<dbReference type="Pfam" id="PF01569">
    <property type="entry name" value="PAP2"/>
    <property type="match status" value="1"/>
</dbReference>
<reference evidence="9 10" key="1">
    <citation type="journal article" date="2019" name="Int. J. Syst. Evol. Microbiol.">
        <title>The Global Catalogue of Microorganisms (GCM) 10K type strain sequencing project: providing services to taxonomists for standard genome sequencing and annotation.</title>
        <authorList>
            <consortium name="The Broad Institute Genomics Platform"/>
            <consortium name="The Broad Institute Genome Sequencing Center for Infectious Disease"/>
            <person name="Wu L."/>
            <person name="Ma J."/>
        </authorList>
    </citation>
    <scope>NUCLEOTIDE SEQUENCE [LARGE SCALE GENOMIC DNA]</scope>
    <source>
        <strain evidence="9 10">JCM 12389</strain>
    </source>
</reference>
<evidence type="ECO:0000313" key="10">
    <source>
        <dbReference type="Proteomes" id="UP001500880"/>
    </source>
</evidence>
<dbReference type="SUPFAM" id="SSF48317">
    <property type="entry name" value="Acid phosphatase/Vanadium-dependent haloperoxidase"/>
    <property type="match status" value="1"/>
</dbReference>
<evidence type="ECO:0000256" key="6">
    <source>
        <dbReference type="ARBA" id="ARBA00023136"/>
    </source>
</evidence>
<comment type="subcellular location">
    <subcellularLocation>
        <location evidence="1">Cell membrane</location>
        <topology evidence="1">Multi-pass membrane protein</topology>
    </subcellularLocation>
</comment>
<comment type="caution">
    <text evidence="9">The sequence shown here is derived from an EMBL/GenBank/DDBJ whole genome shotgun (WGS) entry which is preliminary data.</text>
</comment>
<proteinExistence type="predicted"/>
<feature type="transmembrane region" description="Helical" evidence="7">
    <location>
        <begin position="115"/>
        <end position="144"/>
    </location>
</feature>
<name>A0ABN1BH30_9BACI</name>
<evidence type="ECO:0000313" key="9">
    <source>
        <dbReference type="EMBL" id="GAA0497831.1"/>
    </source>
</evidence>
<sequence length="176" mass="19761">MNRIVTWISTNDRYAFQIINHKLKSKWLDLILPKLTHLGGATCTISSLLFIILISESIFRAVAIKALISLALSHFFVHIIKKIYSRERPYVKLPDIQLGVQPLKDYSFPSGHTTAIFSIAVIIALHSIILAIILLPIAMLVGFSRMYLGLHYPTDCIIGALLGTISSFIVYFTTIF</sequence>
<keyword evidence="3 7" id="KW-0812">Transmembrane</keyword>
<evidence type="ECO:0000256" key="2">
    <source>
        <dbReference type="ARBA" id="ARBA00022475"/>
    </source>
</evidence>
<keyword evidence="5 7" id="KW-1133">Transmembrane helix</keyword>
<dbReference type="Proteomes" id="UP001500880">
    <property type="component" value="Unassembled WGS sequence"/>
</dbReference>
<dbReference type="SMART" id="SM00014">
    <property type="entry name" value="acidPPc"/>
    <property type="match status" value="1"/>
</dbReference>
<dbReference type="EMBL" id="BAAADO010000005">
    <property type="protein sequence ID" value="GAA0497831.1"/>
    <property type="molecule type" value="Genomic_DNA"/>
</dbReference>
<feature type="transmembrane region" description="Helical" evidence="7">
    <location>
        <begin position="156"/>
        <end position="175"/>
    </location>
</feature>
<accession>A0ABN1BH30</accession>
<dbReference type="Gene3D" id="1.20.144.10">
    <property type="entry name" value="Phosphatidic acid phosphatase type 2/haloperoxidase"/>
    <property type="match status" value="1"/>
</dbReference>
<keyword evidence="6 7" id="KW-0472">Membrane</keyword>
<dbReference type="CDD" id="cd01610">
    <property type="entry name" value="PAP2_like"/>
    <property type="match status" value="1"/>
</dbReference>
<protein>
    <submittedName>
        <fullName evidence="9">Phosphatase PAP2 family protein</fullName>
    </submittedName>
</protein>
<dbReference type="PANTHER" id="PTHR14969:SF62">
    <property type="entry name" value="DECAPRENYLPHOSPHORYL-5-PHOSPHORIBOSE PHOSPHATASE RV3807C-RELATED"/>
    <property type="match status" value="1"/>
</dbReference>
<feature type="domain" description="Phosphatidic acid phosphatase type 2/haloperoxidase" evidence="8">
    <location>
        <begin position="63"/>
        <end position="171"/>
    </location>
</feature>
<keyword evidence="4" id="KW-0378">Hydrolase</keyword>
<evidence type="ECO:0000259" key="8">
    <source>
        <dbReference type="SMART" id="SM00014"/>
    </source>
</evidence>
<evidence type="ECO:0000256" key="7">
    <source>
        <dbReference type="SAM" id="Phobius"/>
    </source>
</evidence>
<dbReference type="InterPro" id="IPR000326">
    <property type="entry name" value="PAP2/HPO"/>
</dbReference>
<evidence type="ECO:0000256" key="3">
    <source>
        <dbReference type="ARBA" id="ARBA00022692"/>
    </source>
</evidence>
<keyword evidence="2" id="KW-1003">Cell membrane</keyword>
<feature type="transmembrane region" description="Helical" evidence="7">
    <location>
        <begin position="62"/>
        <end position="80"/>
    </location>
</feature>
<evidence type="ECO:0000256" key="1">
    <source>
        <dbReference type="ARBA" id="ARBA00004651"/>
    </source>
</evidence>
<organism evidence="9 10">
    <name type="scientific">Salinibacillus aidingensis</name>
    <dbReference type="NCBI Taxonomy" id="237684"/>
    <lineage>
        <taxon>Bacteria</taxon>
        <taxon>Bacillati</taxon>
        <taxon>Bacillota</taxon>
        <taxon>Bacilli</taxon>
        <taxon>Bacillales</taxon>
        <taxon>Bacillaceae</taxon>
        <taxon>Salinibacillus</taxon>
    </lineage>
</organism>
<evidence type="ECO:0000256" key="4">
    <source>
        <dbReference type="ARBA" id="ARBA00022801"/>
    </source>
</evidence>
<gene>
    <name evidence="9" type="ORF">GCM10008986_26060</name>
</gene>
<feature type="transmembrane region" description="Helical" evidence="7">
    <location>
        <begin position="35"/>
        <end position="55"/>
    </location>
</feature>